<comment type="subcellular location">
    <subcellularLocation>
        <location evidence="1">Cell membrane</location>
        <topology evidence="1">Multi-pass membrane protein</topology>
    </subcellularLocation>
</comment>
<dbReference type="GO" id="GO:0006935">
    <property type="term" value="P:chemotaxis"/>
    <property type="evidence" value="ECO:0007669"/>
    <property type="project" value="UniProtKB-KW"/>
</dbReference>
<feature type="domain" description="HAMP" evidence="12">
    <location>
        <begin position="302"/>
        <end position="357"/>
    </location>
</feature>
<keyword evidence="4 10" id="KW-0812">Transmembrane</keyword>
<dbReference type="SMART" id="SM00304">
    <property type="entry name" value="HAMP"/>
    <property type="match status" value="1"/>
</dbReference>
<gene>
    <name evidence="13" type="ORF">H8707_08560</name>
</gene>
<dbReference type="Gene3D" id="3.30.450.20">
    <property type="entry name" value="PAS domain"/>
    <property type="match status" value="1"/>
</dbReference>
<dbReference type="CDD" id="cd12912">
    <property type="entry name" value="PDC2_MCP_like"/>
    <property type="match status" value="1"/>
</dbReference>
<dbReference type="EMBL" id="JACRTG010000018">
    <property type="protein sequence ID" value="MBC8588290.1"/>
    <property type="molecule type" value="Genomic_DNA"/>
</dbReference>
<dbReference type="GO" id="GO:0007165">
    <property type="term" value="P:signal transduction"/>
    <property type="evidence" value="ECO:0007669"/>
    <property type="project" value="UniProtKB-KW"/>
</dbReference>
<evidence type="ECO:0000256" key="6">
    <source>
        <dbReference type="ARBA" id="ARBA00023136"/>
    </source>
</evidence>
<sequence length="662" mass="72693">MKSIKTRLIISFLVLVIISSTILGFLALRTGTDVITAQLETNLTEKAKEASNLTYSRIETQIKILETIAQREDIESMDWELQQPVLQKIKINSNLLEIGILQEDGKIHYSSGMFDEISDDDFVKKVREGKPSISDIYVSKASNSIALMGGVPIKNDNKTVGILIGRLYGNTLSNISNDMKYGEKGYGFMINKQGTVVAHPDIGIVYDRFNPIEGAKRDESMTELSSLFEKIIAEQKGFSSFTHDGEDKIAGYYPITGTPWIMVVEADRDEALAPIAKLKNNIFLLVGLIVLLCIALTYIIGNSITKPIVKSIDHSKKIADLDISEDFPDDLITRSDEIGEIAKAFQNITENLREVINEVSNSSEQVSASSEELTATSHQSAVVTEEISKIIEDIARRAHEQALSTEEGASKAVLLEESIERNHVHTQEMTKASKNVSEVVEEGLEEIQGLFDITEENKVALKAIQDVILKTHDNSDKIGEASKVIASIAKQTNLLALNAAIEAARAGESGRGFAVVAEEIRKLAEQSTVFSNSIDEIVLELQQNAENAVEIMNRVSEIGLEQVDKVANSKDKYQLIGQAMDAEIEAVVQVYKSGREMGKIIDEILETLKSLTSIAEDNSAATQEVSASMEEQSASIEEIAGASEGLSNLAQDLSQVINRFKY</sequence>
<dbReference type="Gene3D" id="6.10.340.10">
    <property type="match status" value="1"/>
</dbReference>
<dbReference type="Gene3D" id="1.10.287.950">
    <property type="entry name" value="Methyl-accepting chemotaxis protein"/>
    <property type="match status" value="1"/>
</dbReference>
<evidence type="ECO:0000313" key="13">
    <source>
        <dbReference type="EMBL" id="MBC8588290.1"/>
    </source>
</evidence>
<evidence type="ECO:0000256" key="8">
    <source>
        <dbReference type="ARBA" id="ARBA00029447"/>
    </source>
</evidence>
<keyword evidence="3" id="KW-0145">Chemotaxis</keyword>
<evidence type="ECO:0000256" key="1">
    <source>
        <dbReference type="ARBA" id="ARBA00004651"/>
    </source>
</evidence>
<organism evidence="13 14">
    <name type="scientific">Paratissierella segnis</name>
    <dbReference type="NCBI Taxonomy" id="2763679"/>
    <lineage>
        <taxon>Bacteria</taxon>
        <taxon>Bacillati</taxon>
        <taxon>Bacillota</taxon>
        <taxon>Tissierellia</taxon>
        <taxon>Tissierellales</taxon>
        <taxon>Tissierellaceae</taxon>
        <taxon>Paratissierella</taxon>
    </lineage>
</organism>
<dbReference type="PANTHER" id="PTHR32089">
    <property type="entry name" value="METHYL-ACCEPTING CHEMOTAXIS PROTEIN MCPB"/>
    <property type="match status" value="1"/>
</dbReference>
<evidence type="ECO:0000259" key="12">
    <source>
        <dbReference type="PROSITE" id="PS50885"/>
    </source>
</evidence>
<dbReference type="AlphaFoldDB" id="A0A926ETP0"/>
<dbReference type="Pfam" id="PF02743">
    <property type="entry name" value="dCache_1"/>
    <property type="match status" value="1"/>
</dbReference>
<evidence type="ECO:0000259" key="11">
    <source>
        <dbReference type="PROSITE" id="PS50111"/>
    </source>
</evidence>
<dbReference type="PROSITE" id="PS50885">
    <property type="entry name" value="HAMP"/>
    <property type="match status" value="1"/>
</dbReference>
<name>A0A926ETP0_9FIRM</name>
<dbReference type="GO" id="GO:0005886">
    <property type="term" value="C:plasma membrane"/>
    <property type="evidence" value="ECO:0007669"/>
    <property type="project" value="UniProtKB-SubCell"/>
</dbReference>
<dbReference type="InterPro" id="IPR003660">
    <property type="entry name" value="HAMP_dom"/>
</dbReference>
<accession>A0A926ETP0</accession>
<dbReference type="CDD" id="cd06225">
    <property type="entry name" value="HAMP"/>
    <property type="match status" value="1"/>
</dbReference>
<dbReference type="InterPro" id="IPR004089">
    <property type="entry name" value="MCPsignal_dom"/>
</dbReference>
<dbReference type="InterPro" id="IPR033479">
    <property type="entry name" value="dCache_1"/>
</dbReference>
<dbReference type="Pfam" id="PF00015">
    <property type="entry name" value="MCPsignal"/>
    <property type="match status" value="1"/>
</dbReference>
<evidence type="ECO:0000313" key="14">
    <source>
        <dbReference type="Proteomes" id="UP000601171"/>
    </source>
</evidence>
<feature type="transmembrane region" description="Helical" evidence="10">
    <location>
        <begin position="282"/>
        <end position="301"/>
    </location>
</feature>
<keyword evidence="14" id="KW-1185">Reference proteome</keyword>
<proteinExistence type="inferred from homology"/>
<dbReference type="CDD" id="cd18773">
    <property type="entry name" value="PDC1_HK_sensor"/>
    <property type="match status" value="1"/>
</dbReference>
<evidence type="ECO:0000256" key="7">
    <source>
        <dbReference type="ARBA" id="ARBA00023224"/>
    </source>
</evidence>
<dbReference type="SMART" id="SM00283">
    <property type="entry name" value="MA"/>
    <property type="match status" value="1"/>
</dbReference>
<dbReference type="PANTHER" id="PTHR32089:SF112">
    <property type="entry name" value="LYSOZYME-LIKE PROTEIN-RELATED"/>
    <property type="match status" value="1"/>
</dbReference>
<dbReference type="SUPFAM" id="SSF103190">
    <property type="entry name" value="Sensory domain-like"/>
    <property type="match status" value="1"/>
</dbReference>
<evidence type="ECO:0000256" key="9">
    <source>
        <dbReference type="PROSITE-ProRule" id="PRU00284"/>
    </source>
</evidence>
<feature type="domain" description="Methyl-accepting transducer" evidence="11">
    <location>
        <begin position="376"/>
        <end position="633"/>
    </location>
</feature>
<keyword evidence="2" id="KW-1003">Cell membrane</keyword>
<comment type="caution">
    <text evidence="13">The sequence shown here is derived from an EMBL/GenBank/DDBJ whole genome shotgun (WGS) entry which is preliminary data.</text>
</comment>
<dbReference type="RefSeq" id="WP_262429739.1">
    <property type="nucleotide sequence ID" value="NZ_JACRTG010000018.1"/>
</dbReference>
<dbReference type="PROSITE" id="PS50111">
    <property type="entry name" value="CHEMOTAXIS_TRANSDUC_2"/>
    <property type="match status" value="1"/>
</dbReference>
<evidence type="ECO:0000256" key="2">
    <source>
        <dbReference type="ARBA" id="ARBA00022475"/>
    </source>
</evidence>
<dbReference type="Proteomes" id="UP000601171">
    <property type="component" value="Unassembled WGS sequence"/>
</dbReference>
<dbReference type="SUPFAM" id="SSF58104">
    <property type="entry name" value="Methyl-accepting chemotaxis protein (MCP) signaling domain"/>
    <property type="match status" value="1"/>
</dbReference>
<keyword evidence="6 10" id="KW-0472">Membrane</keyword>
<protein>
    <submittedName>
        <fullName evidence="13">Methyl-accepting chemotaxis protein</fullName>
    </submittedName>
</protein>
<reference evidence="13" key="1">
    <citation type="submission" date="2020-08" db="EMBL/GenBank/DDBJ databases">
        <title>Genome public.</title>
        <authorList>
            <person name="Liu C."/>
            <person name="Sun Q."/>
        </authorList>
    </citation>
    <scope>NUCLEOTIDE SEQUENCE</scope>
    <source>
        <strain evidence="13">BX21</strain>
    </source>
</reference>
<keyword evidence="7 9" id="KW-0807">Transducer</keyword>
<keyword evidence="5 10" id="KW-1133">Transmembrane helix</keyword>
<evidence type="ECO:0000256" key="10">
    <source>
        <dbReference type="SAM" id="Phobius"/>
    </source>
</evidence>
<evidence type="ECO:0000256" key="5">
    <source>
        <dbReference type="ARBA" id="ARBA00022989"/>
    </source>
</evidence>
<evidence type="ECO:0000256" key="3">
    <source>
        <dbReference type="ARBA" id="ARBA00022500"/>
    </source>
</evidence>
<dbReference type="InterPro" id="IPR029151">
    <property type="entry name" value="Sensor-like_sf"/>
</dbReference>
<comment type="similarity">
    <text evidence="8">Belongs to the methyl-accepting chemotaxis (MCP) protein family.</text>
</comment>
<evidence type="ECO:0000256" key="4">
    <source>
        <dbReference type="ARBA" id="ARBA00022692"/>
    </source>
</evidence>